<dbReference type="RefSeq" id="XP_028153588.1">
    <property type="nucleotide sequence ID" value="XM_028297787.1"/>
</dbReference>
<dbReference type="InParanoid" id="A0A6P7H788"/>
<protein>
    <submittedName>
        <fullName evidence="1">Uncharacterized protein LOC114347054</fullName>
    </submittedName>
</protein>
<dbReference type="AlphaFoldDB" id="A0A6P7H788"/>
<accession>A0A6P7H788</accession>
<name>A0A6P7H788_DIAVI</name>
<organism evidence="1">
    <name type="scientific">Diabrotica virgifera virgifera</name>
    <name type="common">western corn rootworm</name>
    <dbReference type="NCBI Taxonomy" id="50390"/>
    <lineage>
        <taxon>Eukaryota</taxon>
        <taxon>Metazoa</taxon>
        <taxon>Ecdysozoa</taxon>
        <taxon>Arthropoda</taxon>
        <taxon>Hexapoda</taxon>
        <taxon>Insecta</taxon>
        <taxon>Pterygota</taxon>
        <taxon>Neoptera</taxon>
        <taxon>Endopterygota</taxon>
        <taxon>Coleoptera</taxon>
        <taxon>Polyphaga</taxon>
        <taxon>Cucujiformia</taxon>
        <taxon>Chrysomeloidea</taxon>
        <taxon>Chrysomelidae</taxon>
        <taxon>Galerucinae</taxon>
        <taxon>Diabroticina</taxon>
        <taxon>Diabroticites</taxon>
        <taxon>Diabrotica</taxon>
    </lineage>
</organism>
<sequence length="106" mass="12392">MYASEVKGLSQVFEKVRANLRKGYERNTRSYNLRRREVQFQVGDKVWKRNKVLSNAANKFMSKLAPRYIEATVREKLSPVVYRLSDLNGSDLGKWHVKDLKSLCLN</sequence>
<gene>
    <name evidence="1" type="primary">LOC114347054</name>
</gene>
<evidence type="ECO:0000313" key="1">
    <source>
        <dbReference type="RefSeq" id="XP_028153588.1"/>
    </source>
</evidence>
<proteinExistence type="predicted"/>
<reference evidence="1" key="1">
    <citation type="submission" date="2025-08" db="UniProtKB">
        <authorList>
            <consortium name="RefSeq"/>
        </authorList>
    </citation>
    <scope>IDENTIFICATION</scope>
    <source>
        <tissue evidence="1">Whole insect</tissue>
    </source>
</reference>